<feature type="region of interest" description="Disordered" evidence="1">
    <location>
        <begin position="344"/>
        <end position="390"/>
    </location>
</feature>
<dbReference type="CDD" id="cd08726">
    <property type="entry name" value="RGS_RGS22_3"/>
    <property type="match status" value="1"/>
</dbReference>
<feature type="compositionally biased region" description="Basic and acidic residues" evidence="1">
    <location>
        <begin position="815"/>
        <end position="824"/>
    </location>
</feature>
<organism evidence="3 4">
    <name type="scientific">Acanthaster planci</name>
    <name type="common">Crown-of-thorns starfish</name>
    <dbReference type="NCBI Taxonomy" id="133434"/>
    <lineage>
        <taxon>Eukaryota</taxon>
        <taxon>Metazoa</taxon>
        <taxon>Echinodermata</taxon>
        <taxon>Eleutherozoa</taxon>
        <taxon>Asterozoa</taxon>
        <taxon>Asteroidea</taxon>
        <taxon>Valvatacea</taxon>
        <taxon>Valvatida</taxon>
        <taxon>Acanthasteridae</taxon>
        <taxon>Acanthaster</taxon>
    </lineage>
</organism>
<feature type="compositionally biased region" description="Polar residues" evidence="1">
    <location>
        <begin position="223"/>
        <end position="245"/>
    </location>
</feature>
<evidence type="ECO:0000313" key="3">
    <source>
        <dbReference type="Proteomes" id="UP000694845"/>
    </source>
</evidence>
<feature type="compositionally biased region" description="Polar residues" evidence="1">
    <location>
        <begin position="712"/>
        <end position="727"/>
    </location>
</feature>
<dbReference type="CTD" id="26166"/>
<feature type="compositionally biased region" description="Polar residues" evidence="1">
    <location>
        <begin position="768"/>
        <end position="779"/>
    </location>
</feature>
<dbReference type="GO" id="GO:0005634">
    <property type="term" value="C:nucleus"/>
    <property type="evidence" value="ECO:0007669"/>
    <property type="project" value="TreeGrafter"/>
</dbReference>
<dbReference type="InterPro" id="IPR048074">
    <property type="entry name" value="RGS22_RGS_fourth"/>
</dbReference>
<dbReference type="OMA" id="LMRSWYL"/>
<protein>
    <submittedName>
        <fullName evidence="4">Regulator of G-protein signaling 22-like</fullName>
    </submittedName>
</protein>
<dbReference type="GeneID" id="110979284"/>
<feature type="domain" description="RGS" evidence="2">
    <location>
        <begin position="1219"/>
        <end position="1326"/>
    </location>
</feature>
<dbReference type="SMART" id="SM00315">
    <property type="entry name" value="RGS"/>
    <property type="match status" value="2"/>
</dbReference>
<feature type="compositionally biased region" description="Basic and acidic residues" evidence="1">
    <location>
        <begin position="1360"/>
        <end position="1376"/>
    </location>
</feature>
<feature type="region of interest" description="Disordered" evidence="1">
    <location>
        <begin position="1360"/>
        <end position="1383"/>
    </location>
</feature>
<dbReference type="InterPro" id="IPR016137">
    <property type="entry name" value="RGS"/>
</dbReference>
<dbReference type="GO" id="GO:0009966">
    <property type="term" value="P:regulation of signal transduction"/>
    <property type="evidence" value="ECO:0007669"/>
    <property type="project" value="InterPro"/>
</dbReference>
<dbReference type="Pfam" id="PF00615">
    <property type="entry name" value="RGS"/>
    <property type="match status" value="2"/>
</dbReference>
<dbReference type="PANTHER" id="PTHR46583">
    <property type="entry name" value="REGULATOR OF G-PROTEIN SIGNALING 22"/>
    <property type="match status" value="1"/>
</dbReference>
<dbReference type="RefSeq" id="XP_022090639.1">
    <property type="nucleotide sequence ID" value="XM_022234947.1"/>
</dbReference>
<feature type="region of interest" description="Disordered" evidence="1">
    <location>
        <begin position="215"/>
        <end position="259"/>
    </location>
</feature>
<dbReference type="CDD" id="cd08725">
    <property type="entry name" value="RGS_RGS22_4"/>
    <property type="match status" value="1"/>
</dbReference>
<sequence length="1543" mass="176511">MPQKKISIVPPVVTADDLEDFLATDDLFVDYFNAFLQLPTFPEPLIFNKEKRGFEVVTSAKQALKEKIRSLVRSQQKPNPIYTATKKFMKSKLPLGAKLPSGPLYTEEDFDVKTSFMVQCLNKEQGIKWIKEERLPAFLQSDTYLEFRLAKLVSQVEIAAKDSDVPIHLYVDPTYTPFAIEKPPVVEQPKVDEQGIAMRQMFVCMGEAHPTQSKEWFSDVKMKSSTTTTNSVQPRSSDGFSSSRPASGRPLSGRPLSSSMSIWDQVTADSGIGSPWRQDSFSNSNFDPVSLDDIPNSDKMFHSPHRLRSPPVWRPPIGDDSCMVAENVRNSGSYSGPVHVATVESKPKVSAEESLDEVEEDEKLSTESGFDAESQQLNVSDNENEEDLPELQPQPIRVSTLEDMATVVVSFAIKSAITMATDLSQDEIDTYIDENILKALDVCSADLTEEALHTMEVSLSMEQKRPSILKNGLDVQDDLRTNSRISLATVGQDDVEEDSLFDSDNENDTDEIKDPFFSKLRYSFDLSNKRGLDGFKRFLWGTAGEKIWNLWLDVDRGCMIDDTEVQQHFLGQLRDKYLKSGGVCELPREVLQSLRLDAPSKWTSIDRLAKIQPNIIAPLLLYWAPRFLMREMYTGSSSSVATTNQIYNYQKLLNNSSSSSSHPEPRTVTLLPLRPKTCWPKLRHSIALPTEASNRRKTSPSPPQSRQSQHSKTLPSLPISSLMTSVTPKKPTHHSKTASPSTPRKITISIGSKMKPSPPTSPPPVDSRSINKNLSSRTASADVASEILEQGDARFGGSSGMNQERSVTIGAEEIVGEKEQEKSQARPNTPYKPKRPSSASSTSSSVATEESEFLGGNRMESLLEGLYHEKKAGGFFMAYLEKLDNPTLINCLSCWHELQDYHALFYADVFDSFSLHRKAQAINSKYIVHCCFYDIECSSAVRAQIYREVSPPFEELFDGAEEHVLEMLVKPWSQMKGSDMVLYNKIELISEERQLDAMNTRQLKNLTRRGFIKERISTPDFMLDEDDESKQEAYYQALREKIPEEFRDYDFNKLIHNRLELEHFRNFLEDNYAITDLMCWMDIESFRRTPYLDANKRDTKAKDIKTRYLNKKYFFGPNSPATRPQQNLVMQAGGGWGKLLLDRPPDPILIEAQKYVRQRLERKWLPMFLQREDFQERQRPHIKMEDVVNDVMNAKKLRSMAIYRILEGRWVSSSRDIIAFRQALMNPVTCSHFRKFVSVKGDNLENDVLFWLEVQKFKDMYHSHSDESIIQQKIQAILRCFIMSEIPPNLHIDITPEMAEKIMDKRPREMGPYVFRETQMTVFKVLFQHWADFQKYRTSLSEEKMLYDLERKRKKLRRKEMEMRRMEEEKEARKDEDDQNSIGSKSLSRRFSVFAEFLDEGEDEEDYEGQEKVHWKYSDYMTALDREQKLLHGDDRASSILSAIDSYTEEQNSQARSSRTPQSEQGTDSSDKGSKGRYKTRNKADSQPQGKEVKKKVTMNIPTKVESQGSLKKLANGKEVLLNGHQREKGKKRTPAVNGSRKR</sequence>
<feature type="region of interest" description="Disordered" evidence="1">
    <location>
        <begin position="811"/>
        <end position="852"/>
    </location>
</feature>
<keyword evidence="3" id="KW-1185">Reference proteome</keyword>
<feature type="region of interest" description="Disordered" evidence="1">
    <location>
        <begin position="685"/>
        <end position="783"/>
    </location>
</feature>
<feature type="region of interest" description="Disordered" evidence="1">
    <location>
        <begin position="1447"/>
        <end position="1543"/>
    </location>
</feature>
<evidence type="ECO:0000256" key="1">
    <source>
        <dbReference type="SAM" id="MobiDB-lite"/>
    </source>
</evidence>
<dbReference type="Gene3D" id="1.10.167.10">
    <property type="entry name" value="Regulator of G-protein Signalling 4, domain 2"/>
    <property type="match status" value="3"/>
</dbReference>
<dbReference type="Proteomes" id="UP000694845">
    <property type="component" value="Unplaced"/>
</dbReference>
<feature type="domain" description="RGS" evidence="2">
    <location>
        <begin position="1050"/>
        <end position="1176"/>
    </location>
</feature>
<proteinExistence type="predicted"/>
<feature type="compositionally biased region" description="Pro residues" evidence="1">
    <location>
        <begin position="756"/>
        <end position="765"/>
    </location>
</feature>
<dbReference type="GO" id="GO:0005737">
    <property type="term" value="C:cytoplasm"/>
    <property type="evidence" value="ECO:0007669"/>
    <property type="project" value="TreeGrafter"/>
</dbReference>
<dbReference type="KEGG" id="aplc:110979284"/>
<reference evidence="4" key="1">
    <citation type="submission" date="2025-08" db="UniProtKB">
        <authorList>
            <consortium name="RefSeq"/>
        </authorList>
    </citation>
    <scope>IDENTIFICATION</scope>
</reference>
<evidence type="ECO:0000313" key="4">
    <source>
        <dbReference type="RefSeq" id="XP_022090639.1"/>
    </source>
</evidence>
<name>A0A8B7YBL3_ACAPL</name>
<dbReference type="OrthoDB" id="10013157at2759"/>
<feature type="compositionally biased region" description="Low complexity" evidence="1">
    <location>
        <begin position="837"/>
        <end position="848"/>
    </location>
</feature>
<feature type="compositionally biased region" description="Basic residues" evidence="1">
    <location>
        <begin position="1528"/>
        <end position="1543"/>
    </location>
</feature>
<dbReference type="PANTHER" id="PTHR46583:SF1">
    <property type="entry name" value="REGULATOR OF G-PROTEIN SIGNALING 22"/>
    <property type="match status" value="1"/>
</dbReference>
<dbReference type="InterPro" id="IPR048073">
    <property type="entry name" value="RGS22_RGS_third"/>
</dbReference>
<evidence type="ECO:0000259" key="2">
    <source>
        <dbReference type="PROSITE" id="PS50132"/>
    </source>
</evidence>
<dbReference type="InterPro" id="IPR044926">
    <property type="entry name" value="RGS_subdomain_2"/>
</dbReference>
<dbReference type="InterPro" id="IPR042651">
    <property type="entry name" value="Rgs22"/>
</dbReference>
<feature type="compositionally biased region" description="Polar residues" evidence="1">
    <location>
        <begin position="1449"/>
        <end position="1468"/>
    </location>
</feature>
<feature type="compositionally biased region" description="Acidic residues" evidence="1">
    <location>
        <begin position="353"/>
        <end position="362"/>
    </location>
</feature>
<dbReference type="PROSITE" id="PS50132">
    <property type="entry name" value="RGS"/>
    <property type="match status" value="2"/>
</dbReference>
<dbReference type="GO" id="GO:0001965">
    <property type="term" value="F:G-protein alpha-subunit binding"/>
    <property type="evidence" value="ECO:0007669"/>
    <property type="project" value="InterPro"/>
</dbReference>
<gene>
    <name evidence="4" type="primary">LOC110979284</name>
</gene>
<dbReference type="SUPFAM" id="SSF48097">
    <property type="entry name" value="Regulator of G-protein signaling, RGS"/>
    <property type="match status" value="4"/>
</dbReference>
<dbReference type="InterPro" id="IPR036305">
    <property type="entry name" value="RGS_sf"/>
</dbReference>
<accession>A0A8B7YBL3</accession>